<accession>A0AAI8V8I0</accession>
<feature type="region of interest" description="Disordered" evidence="1">
    <location>
        <begin position="48"/>
        <end position="82"/>
    </location>
</feature>
<comment type="caution">
    <text evidence="2">The sequence shown here is derived from an EMBL/GenBank/DDBJ whole genome shotgun (WGS) entry which is preliminary data.</text>
</comment>
<name>A0AAI8V8I0_9PEZI</name>
<protein>
    <submittedName>
        <fullName evidence="2">Uu.00g103680.m01.CDS01</fullName>
    </submittedName>
</protein>
<evidence type="ECO:0000256" key="1">
    <source>
        <dbReference type="SAM" id="MobiDB-lite"/>
    </source>
</evidence>
<dbReference type="EMBL" id="CAUWAG010000004">
    <property type="protein sequence ID" value="CAJ2502974.1"/>
    <property type="molecule type" value="Genomic_DNA"/>
</dbReference>
<evidence type="ECO:0000313" key="3">
    <source>
        <dbReference type="Proteomes" id="UP001295740"/>
    </source>
</evidence>
<dbReference type="AlphaFoldDB" id="A0AAI8V8I0"/>
<dbReference type="Proteomes" id="UP001295740">
    <property type="component" value="Unassembled WGS sequence"/>
</dbReference>
<feature type="compositionally biased region" description="Polar residues" evidence="1">
    <location>
        <begin position="59"/>
        <end position="68"/>
    </location>
</feature>
<gene>
    <name evidence="2" type="ORF">KHLLAP_LOCUS3442</name>
</gene>
<sequence length="173" mass="18765">MSIDTYKHMNPQLKGNCKANFWAGYAYCVDRAADDNFPLGLLVPAATKTADSPPKTAPGDSNNGQFITANPAKHTTDPQKHVDPNCKAAPMDQCMQVFMTLTAAPAPALDWCKRYLAGPKCTETGLQPIMKSYSNFPEPAHAWKQCMYPDSPPVAPKFSTACSCFVKAYATPA</sequence>
<keyword evidence="3" id="KW-1185">Reference proteome</keyword>
<proteinExistence type="predicted"/>
<organism evidence="2 3">
    <name type="scientific">Anthostomella pinea</name>
    <dbReference type="NCBI Taxonomy" id="933095"/>
    <lineage>
        <taxon>Eukaryota</taxon>
        <taxon>Fungi</taxon>
        <taxon>Dikarya</taxon>
        <taxon>Ascomycota</taxon>
        <taxon>Pezizomycotina</taxon>
        <taxon>Sordariomycetes</taxon>
        <taxon>Xylariomycetidae</taxon>
        <taxon>Xylariales</taxon>
        <taxon>Xylariaceae</taxon>
        <taxon>Anthostomella</taxon>
    </lineage>
</organism>
<reference evidence="2" key="1">
    <citation type="submission" date="2023-10" db="EMBL/GenBank/DDBJ databases">
        <authorList>
            <person name="Hackl T."/>
        </authorList>
    </citation>
    <scope>NUCLEOTIDE SEQUENCE</scope>
</reference>
<evidence type="ECO:0000313" key="2">
    <source>
        <dbReference type="EMBL" id="CAJ2502974.1"/>
    </source>
</evidence>